<organism evidence="2 3">
    <name type="scientific">Leptomonas pyrrhocoris</name>
    <name type="common">Firebug parasite</name>
    <dbReference type="NCBI Taxonomy" id="157538"/>
    <lineage>
        <taxon>Eukaryota</taxon>
        <taxon>Discoba</taxon>
        <taxon>Euglenozoa</taxon>
        <taxon>Kinetoplastea</taxon>
        <taxon>Metakinetoplastina</taxon>
        <taxon>Trypanosomatida</taxon>
        <taxon>Trypanosomatidae</taxon>
        <taxon>Leishmaniinae</taxon>
        <taxon>Leptomonas</taxon>
    </lineage>
</organism>
<protein>
    <submittedName>
        <fullName evidence="2">Uncharacterized protein</fullName>
    </submittedName>
</protein>
<dbReference type="EMBL" id="LGTL01000027">
    <property type="protein sequence ID" value="KPA74837.1"/>
    <property type="molecule type" value="Genomic_DNA"/>
</dbReference>
<evidence type="ECO:0000313" key="2">
    <source>
        <dbReference type="EMBL" id="KPA74837.1"/>
    </source>
</evidence>
<feature type="region of interest" description="Disordered" evidence="1">
    <location>
        <begin position="27"/>
        <end position="86"/>
    </location>
</feature>
<evidence type="ECO:0000313" key="3">
    <source>
        <dbReference type="Proteomes" id="UP000037923"/>
    </source>
</evidence>
<comment type="caution">
    <text evidence="2">The sequence shown here is derived from an EMBL/GenBank/DDBJ whole genome shotgun (WGS) entry which is preliminary data.</text>
</comment>
<dbReference type="Proteomes" id="UP000037923">
    <property type="component" value="Unassembled WGS sequence"/>
</dbReference>
<feature type="compositionally biased region" description="Low complexity" evidence="1">
    <location>
        <begin position="42"/>
        <end position="58"/>
    </location>
</feature>
<accession>A0A0M9FS27</accession>
<sequence>MPPRNGGLRKPTEEKALLAELAKMFHVAKAQHKEQHNVRRTPSPAAAAAAPTANKQPAKMSTRKPAKDTRRGSQRRSQQGGSIWMVLKGGFGPRSVPLATNAAVVRTRAQQRAVLSEKRRVAALKEAEAYVESAWQQAREGELVNSDGTPTEEGDAYLAEQYAAASLMLAPAPVGSFLNQLVETHSGGVADGKEKKPGEIPDFALTRGEWEDVCTREAAILFRYRTRATPSASAEDYFKEQQHAREQQYHFTTAEPTEGGGVDAAPTKCVVRLRDSQRNKHTAILSTAKAVNYFKSNIGQVLRKELAGSRLPRGGAEEPEGGATAGVASKGHQSVANTNASAAHSSKKKRKR</sequence>
<keyword evidence="3" id="KW-1185">Reference proteome</keyword>
<feature type="compositionally biased region" description="Low complexity" evidence="1">
    <location>
        <begin position="334"/>
        <end position="344"/>
    </location>
</feature>
<dbReference type="AlphaFoldDB" id="A0A0M9FS27"/>
<dbReference type="RefSeq" id="XP_015653276.1">
    <property type="nucleotide sequence ID" value="XM_015807991.1"/>
</dbReference>
<dbReference type="EMBL" id="LGTL01000027">
    <property type="protein sequence ID" value="KPA74838.1"/>
    <property type="molecule type" value="Genomic_DNA"/>
</dbReference>
<dbReference type="OrthoDB" id="272172at2759"/>
<proteinExistence type="predicted"/>
<feature type="region of interest" description="Disordered" evidence="1">
    <location>
        <begin position="306"/>
        <end position="352"/>
    </location>
</feature>
<dbReference type="GeneID" id="26909142"/>
<dbReference type="OMA" id="WIVLKGG"/>
<evidence type="ECO:0000256" key="1">
    <source>
        <dbReference type="SAM" id="MobiDB-lite"/>
    </source>
</evidence>
<dbReference type="RefSeq" id="XP_015653277.1">
    <property type="nucleotide sequence ID" value="XM_015807992.1"/>
</dbReference>
<reference evidence="2 3" key="1">
    <citation type="submission" date="2015-07" db="EMBL/GenBank/DDBJ databases">
        <title>High-quality genome of monoxenous trypanosomatid Leptomonas pyrrhocoris.</title>
        <authorList>
            <person name="Flegontov P."/>
            <person name="Butenko A."/>
            <person name="Firsov S."/>
            <person name="Vlcek C."/>
            <person name="Logacheva M.D."/>
            <person name="Field M."/>
            <person name="Filatov D."/>
            <person name="Flegontova O."/>
            <person name="Gerasimov E."/>
            <person name="Jackson A.P."/>
            <person name="Kelly S."/>
            <person name="Opperdoes F."/>
            <person name="O'Reilly A."/>
            <person name="Votypka J."/>
            <person name="Yurchenko V."/>
            <person name="Lukes J."/>
        </authorList>
    </citation>
    <scope>NUCLEOTIDE SEQUENCE [LARGE SCALE GENOMIC DNA]</scope>
    <source>
        <strain evidence="2">H10</strain>
    </source>
</reference>
<dbReference type="VEuPathDB" id="TriTrypDB:LpyrH10_27_0140"/>
<name>A0A0M9FS27_LEPPY</name>
<gene>
    <name evidence="2" type="ORF">ABB37_08859</name>
</gene>